<dbReference type="InterPro" id="IPR036097">
    <property type="entry name" value="HisK_dim/P_sf"/>
</dbReference>
<dbReference type="SUPFAM" id="SSF158472">
    <property type="entry name" value="HAMP domain-like"/>
    <property type="match status" value="1"/>
</dbReference>
<feature type="transmembrane region" description="Helical" evidence="11">
    <location>
        <begin position="279"/>
        <end position="299"/>
    </location>
</feature>
<dbReference type="Pfam" id="PF00512">
    <property type="entry name" value="HisKA"/>
    <property type="match status" value="1"/>
</dbReference>
<dbReference type="SMART" id="SM00388">
    <property type="entry name" value="HisKA"/>
    <property type="match status" value="1"/>
</dbReference>
<dbReference type="CDD" id="cd06225">
    <property type="entry name" value="HAMP"/>
    <property type="match status" value="1"/>
</dbReference>
<dbReference type="PRINTS" id="PR00344">
    <property type="entry name" value="BCTRLSENSOR"/>
</dbReference>
<evidence type="ECO:0000313" key="14">
    <source>
        <dbReference type="EMBL" id="HHS30462.1"/>
    </source>
</evidence>
<keyword evidence="4" id="KW-1003">Cell membrane</keyword>
<keyword evidence="9 11" id="KW-1133">Transmembrane helix</keyword>
<dbReference type="CDD" id="cd00082">
    <property type="entry name" value="HisKA"/>
    <property type="match status" value="1"/>
</dbReference>
<dbReference type="Gene3D" id="6.10.340.10">
    <property type="match status" value="1"/>
</dbReference>
<dbReference type="Pfam" id="PF14827">
    <property type="entry name" value="dCache_3"/>
    <property type="match status" value="1"/>
</dbReference>
<dbReference type="InterPro" id="IPR036890">
    <property type="entry name" value="HATPase_C_sf"/>
</dbReference>
<feature type="domain" description="Histidine kinase" evidence="12">
    <location>
        <begin position="371"/>
        <end position="587"/>
    </location>
</feature>
<dbReference type="GO" id="GO:0005886">
    <property type="term" value="C:plasma membrane"/>
    <property type="evidence" value="ECO:0007669"/>
    <property type="project" value="UniProtKB-SubCell"/>
</dbReference>
<dbReference type="PROSITE" id="PS50109">
    <property type="entry name" value="HIS_KIN"/>
    <property type="match status" value="1"/>
</dbReference>
<dbReference type="InterPro" id="IPR004358">
    <property type="entry name" value="Sig_transdc_His_kin-like_C"/>
</dbReference>
<feature type="transmembrane region" description="Helical" evidence="11">
    <location>
        <begin position="12"/>
        <end position="34"/>
    </location>
</feature>
<proteinExistence type="predicted"/>
<feature type="domain" description="HAMP" evidence="13">
    <location>
        <begin position="301"/>
        <end position="353"/>
    </location>
</feature>
<dbReference type="InterPro" id="IPR003594">
    <property type="entry name" value="HATPase_dom"/>
</dbReference>
<evidence type="ECO:0000256" key="3">
    <source>
        <dbReference type="ARBA" id="ARBA00012438"/>
    </source>
</evidence>
<dbReference type="GO" id="GO:0000155">
    <property type="term" value="F:phosphorelay sensor kinase activity"/>
    <property type="evidence" value="ECO:0007669"/>
    <property type="project" value="InterPro"/>
</dbReference>
<comment type="subcellular location">
    <subcellularLocation>
        <location evidence="2">Cell membrane</location>
        <topology evidence="2">Multi-pass membrane protein</topology>
    </subcellularLocation>
</comment>
<dbReference type="SMART" id="SM00304">
    <property type="entry name" value="HAMP"/>
    <property type="match status" value="1"/>
</dbReference>
<dbReference type="InterPro" id="IPR003660">
    <property type="entry name" value="HAMP_dom"/>
</dbReference>
<keyword evidence="8" id="KW-0418">Kinase</keyword>
<dbReference type="SMART" id="SM00387">
    <property type="entry name" value="HATPase_c"/>
    <property type="match status" value="1"/>
</dbReference>
<comment type="catalytic activity">
    <reaction evidence="1">
        <text>ATP + protein L-histidine = ADP + protein N-phospho-L-histidine.</text>
        <dbReference type="EC" id="2.7.13.3"/>
    </reaction>
</comment>
<dbReference type="SUPFAM" id="SSF55874">
    <property type="entry name" value="ATPase domain of HSP90 chaperone/DNA topoisomerase II/histidine kinase"/>
    <property type="match status" value="1"/>
</dbReference>
<dbReference type="InterPro" id="IPR029150">
    <property type="entry name" value="dCache_3"/>
</dbReference>
<evidence type="ECO:0000256" key="11">
    <source>
        <dbReference type="SAM" id="Phobius"/>
    </source>
</evidence>
<organism evidence="14">
    <name type="scientific">Desulfobacca acetoxidans</name>
    <dbReference type="NCBI Taxonomy" id="60893"/>
    <lineage>
        <taxon>Bacteria</taxon>
        <taxon>Pseudomonadati</taxon>
        <taxon>Thermodesulfobacteriota</taxon>
        <taxon>Desulfobaccia</taxon>
        <taxon>Desulfobaccales</taxon>
        <taxon>Desulfobaccaceae</taxon>
        <taxon>Desulfobacca</taxon>
    </lineage>
</organism>
<dbReference type="EMBL" id="DTGR01000191">
    <property type="protein sequence ID" value="HHS30462.1"/>
    <property type="molecule type" value="Genomic_DNA"/>
</dbReference>
<dbReference type="Gene3D" id="3.30.450.20">
    <property type="entry name" value="PAS domain"/>
    <property type="match status" value="1"/>
</dbReference>
<evidence type="ECO:0000256" key="4">
    <source>
        <dbReference type="ARBA" id="ARBA00022475"/>
    </source>
</evidence>
<accession>A0A7V6A580</accession>
<sequence length="603" mass="65857">MKLRTKVGPKLLGVNLLSLVVALVGLLLLMQFLATRMILQWHQQRVELVARLVLAEYQGKLQQVAQAASLMADNSTYGELIATGDIATLKTLAMPLLKAARLQVLTITDNNGVILARFHESGGVGINISANPLVRSGLEGKPASRMTQWQDSISLSASAPIYYQDRLVGVILTGVLIDKGFVESLSPPGVEVAIFFANRLVVNSFKDLPEKAVSDLMRSRELAGSTFTSPNHIQRLSLGTQTYTVTFLPLGEKEKPWENLILVGVNRHELDRTLTTLKLIIFGVGLAAALVGAFLSVWLSTGMRRQIAFLTEGTRQAAKEELAGDIPVTSQDELGELAESFNTMTRALREKTRQLQEERDRIAANADFLSMIVHDIKAPLTGLRLTIELLEDETLPPQTHQKLKGIIQRSEGLLLHLHNVLYLSRFESGCLPLRPEAVPPAFLVQRVLNHFGPLAQNQGIVMTSALPPNLPPIKVDEPSLERVLANLLVNALEATPGGGTVTVTGSLRNGGPHPEVELVVADTGRGIPPDEQQVLFEKYRQRPNHANHSGLGLYICKTLIEANQGRIWVESAPGRGAEFHVILPTTASEETHHEAGIVKTCEV</sequence>
<dbReference type="InterPro" id="IPR050736">
    <property type="entry name" value="Sensor_HK_Regulatory"/>
</dbReference>
<dbReference type="SUPFAM" id="SSF103190">
    <property type="entry name" value="Sensory domain-like"/>
    <property type="match status" value="1"/>
</dbReference>
<keyword evidence="11" id="KW-0472">Membrane</keyword>
<evidence type="ECO:0000256" key="8">
    <source>
        <dbReference type="ARBA" id="ARBA00022777"/>
    </source>
</evidence>
<evidence type="ECO:0000256" key="9">
    <source>
        <dbReference type="ARBA" id="ARBA00022989"/>
    </source>
</evidence>
<evidence type="ECO:0000256" key="1">
    <source>
        <dbReference type="ARBA" id="ARBA00000085"/>
    </source>
</evidence>
<gene>
    <name evidence="14" type="ORF">ENV52_12270</name>
</gene>
<dbReference type="SUPFAM" id="SSF47384">
    <property type="entry name" value="Homodimeric domain of signal transducing histidine kinase"/>
    <property type="match status" value="1"/>
</dbReference>
<dbReference type="EC" id="2.7.13.3" evidence="3"/>
<dbReference type="PANTHER" id="PTHR43711:SF1">
    <property type="entry name" value="HISTIDINE KINASE 1"/>
    <property type="match status" value="1"/>
</dbReference>
<dbReference type="InterPro" id="IPR029151">
    <property type="entry name" value="Sensor-like_sf"/>
</dbReference>
<comment type="caution">
    <text evidence="14">The sequence shown here is derived from an EMBL/GenBank/DDBJ whole genome shotgun (WGS) entry which is preliminary data.</text>
</comment>
<protein>
    <recommendedName>
        <fullName evidence="3">histidine kinase</fullName>
        <ecNumber evidence="3">2.7.13.3</ecNumber>
    </recommendedName>
</protein>
<keyword evidence="10" id="KW-0902">Two-component regulatory system</keyword>
<dbReference type="PROSITE" id="PS50885">
    <property type="entry name" value="HAMP"/>
    <property type="match status" value="1"/>
</dbReference>
<dbReference type="Gene3D" id="3.30.565.10">
    <property type="entry name" value="Histidine kinase-like ATPase, C-terminal domain"/>
    <property type="match status" value="1"/>
</dbReference>
<dbReference type="Gene3D" id="1.10.287.130">
    <property type="match status" value="1"/>
</dbReference>
<evidence type="ECO:0000256" key="10">
    <source>
        <dbReference type="ARBA" id="ARBA00023012"/>
    </source>
</evidence>
<evidence type="ECO:0000259" key="12">
    <source>
        <dbReference type="PROSITE" id="PS50109"/>
    </source>
</evidence>
<keyword evidence="6" id="KW-0808">Transferase</keyword>
<dbReference type="InterPro" id="IPR003661">
    <property type="entry name" value="HisK_dim/P_dom"/>
</dbReference>
<evidence type="ECO:0000256" key="7">
    <source>
        <dbReference type="ARBA" id="ARBA00022692"/>
    </source>
</evidence>
<dbReference type="AlphaFoldDB" id="A0A7V6A580"/>
<dbReference type="Pfam" id="PF00672">
    <property type="entry name" value="HAMP"/>
    <property type="match status" value="1"/>
</dbReference>
<keyword evidence="5" id="KW-0597">Phosphoprotein</keyword>
<evidence type="ECO:0000256" key="2">
    <source>
        <dbReference type="ARBA" id="ARBA00004651"/>
    </source>
</evidence>
<dbReference type="InterPro" id="IPR005467">
    <property type="entry name" value="His_kinase_dom"/>
</dbReference>
<dbReference type="Pfam" id="PF02518">
    <property type="entry name" value="HATPase_c"/>
    <property type="match status" value="1"/>
</dbReference>
<evidence type="ECO:0000256" key="5">
    <source>
        <dbReference type="ARBA" id="ARBA00022553"/>
    </source>
</evidence>
<evidence type="ECO:0000256" key="6">
    <source>
        <dbReference type="ARBA" id="ARBA00022679"/>
    </source>
</evidence>
<dbReference type="PANTHER" id="PTHR43711">
    <property type="entry name" value="TWO-COMPONENT HISTIDINE KINASE"/>
    <property type="match status" value="1"/>
</dbReference>
<evidence type="ECO:0000259" key="13">
    <source>
        <dbReference type="PROSITE" id="PS50885"/>
    </source>
</evidence>
<keyword evidence="7 11" id="KW-0812">Transmembrane</keyword>
<reference evidence="14" key="1">
    <citation type="journal article" date="2020" name="mSystems">
        <title>Genome- and Community-Level Interaction Insights into Carbon Utilization and Element Cycling Functions of Hydrothermarchaeota in Hydrothermal Sediment.</title>
        <authorList>
            <person name="Zhou Z."/>
            <person name="Liu Y."/>
            <person name="Xu W."/>
            <person name="Pan J."/>
            <person name="Luo Z.H."/>
            <person name="Li M."/>
        </authorList>
    </citation>
    <scope>NUCLEOTIDE SEQUENCE [LARGE SCALE GENOMIC DNA]</scope>
    <source>
        <strain evidence="14">SpSt-767</strain>
    </source>
</reference>
<name>A0A7V6A580_9BACT</name>